<keyword evidence="2" id="KW-1185">Reference proteome</keyword>
<dbReference type="AlphaFoldDB" id="A0A3D9HV16"/>
<evidence type="ECO:0000313" key="1">
    <source>
        <dbReference type="EMBL" id="RED53332.1"/>
    </source>
</evidence>
<name>A0A3D9HV16_9PROT</name>
<dbReference type="EMBL" id="QRDW01000001">
    <property type="protein sequence ID" value="RED53332.1"/>
    <property type="molecule type" value="Genomic_DNA"/>
</dbReference>
<dbReference type="RefSeq" id="WP_115934486.1">
    <property type="nucleotide sequence ID" value="NZ_QRDW01000001.1"/>
</dbReference>
<evidence type="ECO:0000313" key="2">
    <source>
        <dbReference type="Proteomes" id="UP000256845"/>
    </source>
</evidence>
<proteinExistence type="predicted"/>
<protein>
    <submittedName>
        <fullName evidence="1">Uncharacterized protein</fullName>
    </submittedName>
</protein>
<gene>
    <name evidence="1" type="ORF">DFP90_101118</name>
</gene>
<organism evidence="1 2">
    <name type="scientific">Aestuariispira insulae</name>
    <dbReference type="NCBI Taxonomy" id="1461337"/>
    <lineage>
        <taxon>Bacteria</taxon>
        <taxon>Pseudomonadati</taxon>
        <taxon>Pseudomonadota</taxon>
        <taxon>Alphaproteobacteria</taxon>
        <taxon>Rhodospirillales</taxon>
        <taxon>Kiloniellaceae</taxon>
        <taxon>Aestuariispira</taxon>
    </lineage>
</organism>
<comment type="caution">
    <text evidence="1">The sequence shown here is derived from an EMBL/GenBank/DDBJ whole genome shotgun (WGS) entry which is preliminary data.</text>
</comment>
<accession>A0A3D9HV16</accession>
<reference evidence="1 2" key="1">
    <citation type="submission" date="2018-07" db="EMBL/GenBank/DDBJ databases">
        <title>Genomic Encyclopedia of Type Strains, Phase III (KMG-III): the genomes of soil and plant-associated and newly described type strains.</title>
        <authorList>
            <person name="Whitman W."/>
        </authorList>
    </citation>
    <scope>NUCLEOTIDE SEQUENCE [LARGE SCALE GENOMIC DNA]</scope>
    <source>
        <strain evidence="1 2">CECT 8488</strain>
    </source>
</reference>
<dbReference type="Proteomes" id="UP000256845">
    <property type="component" value="Unassembled WGS sequence"/>
</dbReference>
<sequence>MVYVTTADDPLYGPKFKSILNGSSIEKPQFSALFHSFFYLSMIDKGPKQETDPKIGVCSKDNYKAFDFNAL</sequence>